<feature type="region of interest" description="Disordered" evidence="1">
    <location>
        <begin position="80"/>
        <end position="115"/>
    </location>
</feature>
<evidence type="ECO:0000256" key="1">
    <source>
        <dbReference type="SAM" id="MobiDB-lite"/>
    </source>
</evidence>
<protein>
    <submittedName>
        <fullName evidence="2">Uncharacterized protein</fullName>
    </submittedName>
</protein>
<name>A0A2T3A9I1_9PEZI</name>
<dbReference type="Proteomes" id="UP000241462">
    <property type="component" value="Unassembled WGS sequence"/>
</dbReference>
<dbReference type="AlphaFoldDB" id="A0A2T3A9I1"/>
<evidence type="ECO:0000313" key="3">
    <source>
        <dbReference type="Proteomes" id="UP000241462"/>
    </source>
</evidence>
<keyword evidence="3" id="KW-1185">Reference proteome</keyword>
<feature type="region of interest" description="Disordered" evidence="1">
    <location>
        <begin position="16"/>
        <end position="41"/>
    </location>
</feature>
<feature type="compositionally biased region" description="Pro residues" evidence="1">
    <location>
        <begin position="84"/>
        <end position="115"/>
    </location>
</feature>
<accession>A0A2T3A9I1</accession>
<organism evidence="2 3">
    <name type="scientific">Coniella lustricola</name>
    <dbReference type="NCBI Taxonomy" id="2025994"/>
    <lineage>
        <taxon>Eukaryota</taxon>
        <taxon>Fungi</taxon>
        <taxon>Dikarya</taxon>
        <taxon>Ascomycota</taxon>
        <taxon>Pezizomycotina</taxon>
        <taxon>Sordariomycetes</taxon>
        <taxon>Sordariomycetidae</taxon>
        <taxon>Diaporthales</taxon>
        <taxon>Schizoparmaceae</taxon>
        <taxon>Coniella</taxon>
    </lineage>
</organism>
<reference evidence="2 3" key="1">
    <citation type="journal article" date="2018" name="Mycol. Prog.">
        <title>Coniella lustricola, a new species from submerged detritus.</title>
        <authorList>
            <person name="Raudabaugh D.B."/>
            <person name="Iturriaga T."/>
            <person name="Carver A."/>
            <person name="Mondo S."/>
            <person name="Pangilinan J."/>
            <person name="Lipzen A."/>
            <person name="He G."/>
            <person name="Amirebrahimi M."/>
            <person name="Grigoriev I.V."/>
            <person name="Miller A.N."/>
        </authorList>
    </citation>
    <scope>NUCLEOTIDE SEQUENCE [LARGE SCALE GENOMIC DNA]</scope>
    <source>
        <strain evidence="2 3">B22-T-1</strain>
    </source>
</reference>
<dbReference type="EMBL" id="KZ678431">
    <property type="protein sequence ID" value="PSR87235.1"/>
    <property type="molecule type" value="Genomic_DNA"/>
</dbReference>
<proteinExistence type="predicted"/>
<sequence>MATPYFSSHIAVEATLDSIKAPNPQPPSSPRFGHPRSGPVLPRASLPDVPILPRVFLRQQASTLTLEVTAFLDGEIPWMVTYPTPRPPPSPRPYPRPGPATPHPPPGTITPPPSP</sequence>
<dbReference type="InParanoid" id="A0A2T3A9I1"/>
<evidence type="ECO:0000313" key="2">
    <source>
        <dbReference type="EMBL" id="PSR87235.1"/>
    </source>
</evidence>
<dbReference type="PRINTS" id="PR01217">
    <property type="entry name" value="PRICHEXTENSN"/>
</dbReference>
<gene>
    <name evidence="2" type="ORF">BD289DRAFT_482222</name>
</gene>